<dbReference type="CDD" id="cd00082">
    <property type="entry name" value="HisKA"/>
    <property type="match status" value="1"/>
</dbReference>
<gene>
    <name evidence="16" type="ORF">FYJ71_04270</name>
</gene>
<evidence type="ECO:0000256" key="5">
    <source>
        <dbReference type="ARBA" id="ARBA00022553"/>
    </source>
</evidence>
<dbReference type="Proteomes" id="UP000440713">
    <property type="component" value="Unassembled WGS sequence"/>
</dbReference>
<organism evidence="16 17">
    <name type="scientific">Peptostreptococcus porci</name>
    <dbReference type="NCBI Taxonomy" id="2652282"/>
    <lineage>
        <taxon>Bacteria</taxon>
        <taxon>Bacillati</taxon>
        <taxon>Bacillota</taxon>
        <taxon>Clostridia</taxon>
        <taxon>Peptostreptococcales</taxon>
        <taxon>Peptostreptococcaceae</taxon>
        <taxon>Peptostreptococcus</taxon>
    </lineage>
</organism>
<dbReference type="PANTHER" id="PTHR45528:SF1">
    <property type="entry name" value="SENSOR HISTIDINE KINASE CPXA"/>
    <property type="match status" value="1"/>
</dbReference>
<dbReference type="Gene3D" id="1.10.287.130">
    <property type="match status" value="1"/>
</dbReference>
<evidence type="ECO:0000313" key="17">
    <source>
        <dbReference type="Proteomes" id="UP000440713"/>
    </source>
</evidence>
<dbReference type="InterPro" id="IPR036097">
    <property type="entry name" value="HisK_dim/P_sf"/>
</dbReference>
<evidence type="ECO:0000256" key="14">
    <source>
        <dbReference type="SAM" id="Phobius"/>
    </source>
</evidence>
<comment type="subcellular location">
    <subcellularLocation>
        <location evidence="2">Cell membrane</location>
        <topology evidence="2">Multi-pass membrane protein</topology>
    </subcellularLocation>
</comment>
<dbReference type="EC" id="2.7.13.3" evidence="3"/>
<keyword evidence="13 14" id="KW-0472">Membrane</keyword>
<keyword evidence="17" id="KW-1185">Reference proteome</keyword>
<protein>
    <recommendedName>
        <fullName evidence="3">histidine kinase</fullName>
        <ecNumber evidence="3">2.7.13.3</ecNumber>
    </recommendedName>
</protein>
<dbReference type="InterPro" id="IPR050398">
    <property type="entry name" value="HssS/ArlS-like"/>
</dbReference>
<dbReference type="AlphaFoldDB" id="A0A6N7WZR7"/>
<feature type="domain" description="Signal transduction histidine kinase dimerisation/phosphoacceptor" evidence="15">
    <location>
        <begin position="239"/>
        <end position="304"/>
    </location>
</feature>
<evidence type="ECO:0000256" key="9">
    <source>
        <dbReference type="ARBA" id="ARBA00022777"/>
    </source>
</evidence>
<keyword evidence="5" id="KW-0597">Phosphoprotein</keyword>
<evidence type="ECO:0000256" key="3">
    <source>
        <dbReference type="ARBA" id="ARBA00012438"/>
    </source>
</evidence>
<comment type="catalytic activity">
    <reaction evidence="1">
        <text>ATP + protein L-histidine = ADP + protein N-phospho-L-histidine.</text>
        <dbReference type="EC" id="2.7.13.3"/>
    </reaction>
</comment>
<evidence type="ECO:0000256" key="10">
    <source>
        <dbReference type="ARBA" id="ARBA00022840"/>
    </source>
</evidence>
<dbReference type="SUPFAM" id="SSF47384">
    <property type="entry name" value="Homodimeric domain of signal transducing histidine kinase"/>
    <property type="match status" value="1"/>
</dbReference>
<dbReference type="EMBL" id="VUNE01000002">
    <property type="protein sequence ID" value="MST62190.1"/>
    <property type="molecule type" value="Genomic_DNA"/>
</dbReference>
<evidence type="ECO:0000256" key="12">
    <source>
        <dbReference type="ARBA" id="ARBA00023012"/>
    </source>
</evidence>
<keyword evidence="6" id="KW-0808">Transferase</keyword>
<dbReference type="GO" id="GO:0000155">
    <property type="term" value="F:phosphorelay sensor kinase activity"/>
    <property type="evidence" value="ECO:0007669"/>
    <property type="project" value="InterPro"/>
</dbReference>
<reference evidence="16 17" key="1">
    <citation type="submission" date="2019-08" db="EMBL/GenBank/DDBJ databases">
        <title>In-depth cultivation of the pig gut microbiome towards novel bacterial diversity and tailored functional studies.</title>
        <authorList>
            <person name="Wylensek D."/>
            <person name="Hitch T.C.A."/>
            <person name="Clavel T."/>
        </authorList>
    </citation>
    <scope>NUCLEOTIDE SEQUENCE [LARGE SCALE GENOMIC DNA]</scope>
    <source>
        <strain evidence="16 17">WCA-SAB-591-4A-A</strain>
    </source>
</reference>
<accession>A0A6N7WZR7</accession>
<evidence type="ECO:0000259" key="15">
    <source>
        <dbReference type="SMART" id="SM00388"/>
    </source>
</evidence>
<evidence type="ECO:0000256" key="1">
    <source>
        <dbReference type="ARBA" id="ARBA00000085"/>
    </source>
</evidence>
<proteinExistence type="predicted"/>
<keyword evidence="4" id="KW-1003">Cell membrane</keyword>
<keyword evidence="8" id="KW-0547">Nucleotide-binding</keyword>
<keyword evidence="10" id="KW-0067">ATP-binding</keyword>
<dbReference type="GO" id="GO:0005886">
    <property type="term" value="C:plasma membrane"/>
    <property type="evidence" value="ECO:0007669"/>
    <property type="project" value="UniProtKB-SubCell"/>
</dbReference>
<evidence type="ECO:0000256" key="8">
    <source>
        <dbReference type="ARBA" id="ARBA00022741"/>
    </source>
</evidence>
<evidence type="ECO:0000256" key="13">
    <source>
        <dbReference type="ARBA" id="ARBA00023136"/>
    </source>
</evidence>
<keyword evidence="12" id="KW-0902">Two-component regulatory system</keyword>
<dbReference type="Pfam" id="PF00512">
    <property type="entry name" value="HisKA"/>
    <property type="match status" value="1"/>
</dbReference>
<evidence type="ECO:0000256" key="6">
    <source>
        <dbReference type="ARBA" id="ARBA00022679"/>
    </source>
</evidence>
<keyword evidence="9 16" id="KW-0418">Kinase</keyword>
<comment type="caution">
    <text evidence="16">The sequence shown here is derived from an EMBL/GenBank/DDBJ whole genome shotgun (WGS) entry which is preliminary data.</text>
</comment>
<dbReference type="GO" id="GO:0005524">
    <property type="term" value="F:ATP binding"/>
    <property type="evidence" value="ECO:0007669"/>
    <property type="project" value="UniProtKB-KW"/>
</dbReference>
<keyword evidence="7 14" id="KW-0812">Transmembrane</keyword>
<evidence type="ECO:0000256" key="2">
    <source>
        <dbReference type="ARBA" id="ARBA00004651"/>
    </source>
</evidence>
<dbReference type="InterPro" id="IPR003661">
    <property type="entry name" value="HisK_dim/P_dom"/>
</dbReference>
<evidence type="ECO:0000256" key="4">
    <source>
        <dbReference type="ARBA" id="ARBA00022475"/>
    </source>
</evidence>
<dbReference type="PANTHER" id="PTHR45528">
    <property type="entry name" value="SENSOR HISTIDINE KINASE CPXA"/>
    <property type="match status" value="1"/>
</dbReference>
<keyword evidence="11 14" id="KW-1133">Transmembrane helix</keyword>
<evidence type="ECO:0000256" key="11">
    <source>
        <dbReference type="ARBA" id="ARBA00022989"/>
    </source>
</evidence>
<name>A0A6N7WZR7_9FIRM</name>
<evidence type="ECO:0000313" key="16">
    <source>
        <dbReference type="EMBL" id="MST62190.1"/>
    </source>
</evidence>
<dbReference type="SMART" id="SM00388">
    <property type="entry name" value="HisKA"/>
    <property type="match status" value="1"/>
</dbReference>
<dbReference type="RefSeq" id="WP_154537590.1">
    <property type="nucleotide sequence ID" value="NZ_VUNE01000002.1"/>
</dbReference>
<feature type="transmembrane region" description="Helical" evidence="14">
    <location>
        <begin position="157"/>
        <end position="175"/>
    </location>
</feature>
<evidence type="ECO:0000256" key="7">
    <source>
        <dbReference type="ARBA" id="ARBA00022692"/>
    </source>
</evidence>
<sequence length="453" mass="52652">MKSRSTLSKQINNIIFKSLYYAALIGILVYILLLEVHNFNYEAIATYYEEECANDLQSYVESKNVISTDNKKISEWSHNKSFIELIIFDENKLVYSDGVESQSTREKHSKKDIYKEIQSTPKEMNIISSYNRLIKFSDGKALRVYFLTDYYFELKNFTLIFSAAVGVICYTLIFMKKFKDEINYINILSDEVALFEKNELDNDFTIRGENEITNLAHTLSSMRTTISEKEKREIDLNKEQEKLVTGMTHDLRTPMTGLSNYIEVLKQKNTNKDLSDIIERISDKVADIGMLSEQLFEYFIVKNDSAMQDVYTDLIETSVGEYVSEMYIDLLRSGFNVVIENFEFGEQCVKISHVLLNRIMSNILSNINKYAAKDEPIVIESNFNDCEYRLYFRNKVSNEVLKIKGTKVGVENIKTMMKYMDGYCIDTNSEHGNKCDDMVGKEYFIMLAFKIQC</sequence>
<feature type="transmembrane region" description="Helical" evidence="14">
    <location>
        <begin position="12"/>
        <end position="33"/>
    </location>
</feature>